<dbReference type="Proteomes" id="UP000823775">
    <property type="component" value="Unassembled WGS sequence"/>
</dbReference>
<dbReference type="PANTHER" id="PTHR10233:SF14">
    <property type="entry name" value="TRANSLATION INITIATION FACTOR EIF-2B SUBUNIT DELTA"/>
    <property type="match status" value="1"/>
</dbReference>
<gene>
    <name evidence="6" type="ORF">HAX54_008150</name>
</gene>
<comment type="subunit">
    <text evidence="5">Component of the translation initiation factor 2B (eIF2B) complex which is a heterodecamer of two sets of five different subunits: alpha, beta, gamma, delta and epsilon. Subunits alpha, beta and delta comprise a regulatory subcomplex and subunits epsilon and gamma comprise a catalytic subcomplex. Within the complex, the hexameric regulatory complex resides at the center, with the two heterodimeric catalytic subcomplexes bound on opposite sides.</text>
</comment>
<dbReference type="PANTHER" id="PTHR10233">
    <property type="entry name" value="TRANSLATION INITIATION FACTOR EIF-2B"/>
    <property type="match status" value="1"/>
</dbReference>
<evidence type="ECO:0000256" key="5">
    <source>
        <dbReference type="ARBA" id="ARBA00046432"/>
    </source>
</evidence>
<name>A0ABS8RV87_DATST</name>
<evidence type="ECO:0000256" key="4">
    <source>
        <dbReference type="ARBA" id="ARBA00022917"/>
    </source>
</evidence>
<keyword evidence="2" id="KW-0963">Cytoplasm</keyword>
<evidence type="ECO:0000313" key="7">
    <source>
        <dbReference type="Proteomes" id="UP000823775"/>
    </source>
</evidence>
<keyword evidence="7" id="KW-1185">Reference proteome</keyword>
<organism evidence="6 7">
    <name type="scientific">Datura stramonium</name>
    <name type="common">Jimsonweed</name>
    <name type="synonym">Common thornapple</name>
    <dbReference type="NCBI Taxonomy" id="4076"/>
    <lineage>
        <taxon>Eukaryota</taxon>
        <taxon>Viridiplantae</taxon>
        <taxon>Streptophyta</taxon>
        <taxon>Embryophyta</taxon>
        <taxon>Tracheophyta</taxon>
        <taxon>Spermatophyta</taxon>
        <taxon>Magnoliopsida</taxon>
        <taxon>eudicotyledons</taxon>
        <taxon>Gunneridae</taxon>
        <taxon>Pentapetalae</taxon>
        <taxon>asterids</taxon>
        <taxon>lamiids</taxon>
        <taxon>Solanales</taxon>
        <taxon>Solanaceae</taxon>
        <taxon>Solanoideae</taxon>
        <taxon>Datureae</taxon>
        <taxon>Datura</taxon>
    </lineage>
</organism>
<evidence type="ECO:0000256" key="2">
    <source>
        <dbReference type="ARBA" id="ARBA00022490"/>
    </source>
</evidence>
<dbReference type="EMBL" id="JACEIK010000142">
    <property type="protein sequence ID" value="MCD7450696.1"/>
    <property type="molecule type" value="Genomic_DNA"/>
</dbReference>
<evidence type="ECO:0000256" key="3">
    <source>
        <dbReference type="ARBA" id="ARBA00022540"/>
    </source>
</evidence>
<comment type="caution">
    <text evidence="6">The sequence shown here is derived from an EMBL/GenBank/DDBJ whole genome shotgun (WGS) entry which is preliminary data.</text>
</comment>
<accession>A0ABS8RV87</accession>
<reference evidence="6 7" key="1">
    <citation type="journal article" date="2021" name="BMC Genomics">
        <title>Datura genome reveals duplications of psychoactive alkaloid biosynthetic genes and high mutation rate following tissue culture.</title>
        <authorList>
            <person name="Rajewski A."/>
            <person name="Carter-House D."/>
            <person name="Stajich J."/>
            <person name="Litt A."/>
        </authorList>
    </citation>
    <scope>NUCLEOTIDE SEQUENCE [LARGE SCALE GENOMIC DNA]</scope>
    <source>
        <strain evidence="6">AR-01</strain>
    </source>
</reference>
<keyword evidence="4" id="KW-0648">Protein biosynthesis</keyword>
<evidence type="ECO:0000256" key="1">
    <source>
        <dbReference type="ARBA" id="ARBA00004514"/>
    </source>
</evidence>
<protein>
    <submittedName>
        <fullName evidence="6">Uncharacterized protein</fullName>
    </submittedName>
</protein>
<keyword evidence="3" id="KW-0396">Initiation factor</keyword>
<evidence type="ECO:0000313" key="6">
    <source>
        <dbReference type="EMBL" id="MCD7450696.1"/>
    </source>
</evidence>
<sequence length="71" mass="8063">MILLHAHKLVKDFRIVVVDSRPELEGRLLIRASVGEEGDPKAIAKVPGRMEMNQLDEWAKSDNLQLLNLIM</sequence>
<comment type="subcellular location">
    <subcellularLocation>
        <location evidence="1">Cytoplasm</location>
        <location evidence="1">Cytosol</location>
    </subcellularLocation>
</comment>
<proteinExistence type="predicted"/>